<feature type="compositionally biased region" description="Polar residues" evidence="1">
    <location>
        <begin position="44"/>
        <end position="57"/>
    </location>
</feature>
<gene>
    <name evidence="2" type="ORF">ACOF00016_LOCUS8223</name>
</gene>
<proteinExistence type="predicted"/>
<dbReference type="EMBL" id="HBIM01009749">
    <property type="protein sequence ID" value="CAE0410784.1"/>
    <property type="molecule type" value="Transcribed_RNA"/>
</dbReference>
<evidence type="ECO:0000256" key="1">
    <source>
        <dbReference type="SAM" id="MobiDB-lite"/>
    </source>
</evidence>
<name>A0A7S3L5B8_9STRA</name>
<dbReference type="AlphaFoldDB" id="A0A7S3L5B8"/>
<accession>A0A7S3L5B8</accession>
<feature type="compositionally biased region" description="Basic residues" evidence="1">
    <location>
        <begin position="95"/>
        <end position="106"/>
    </location>
</feature>
<feature type="region of interest" description="Disordered" evidence="1">
    <location>
        <begin position="1"/>
        <end position="109"/>
    </location>
</feature>
<sequence>MNTSGDIANNVEAMSLRPGIKDDDDDDDGEVLLAPSLYRWDSGASGNIRTTDTQAPTQPMRRTEVKEEAATTAAAAEPRPSFLSDKTVGPNRPPPPRRRPPARSKGFRQERQDVVKMDLHQIPVKPLTFDGDTGTGGILVKECMARVLQDIVVDNKVDDAVNQNAVTIVFCIRVPGCGQCREHGIQLSEYLTERQRRRQDENTSDENTNVAIKGVIKETGVDDAALMEFYTDYFNFPLYKDEGMNLYNLIGNEPLDMWTLLHDGKRMHARVDAKGIRSSPQVKGEGLTQGGVLIFDRHGQLRYVYYETFGHELDMDAIHWAVEQTAKP</sequence>
<evidence type="ECO:0000313" key="2">
    <source>
        <dbReference type="EMBL" id="CAE0410784.1"/>
    </source>
</evidence>
<organism evidence="2">
    <name type="scientific">Amphora coffeiformis</name>
    <dbReference type="NCBI Taxonomy" id="265554"/>
    <lineage>
        <taxon>Eukaryota</taxon>
        <taxon>Sar</taxon>
        <taxon>Stramenopiles</taxon>
        <taxon>Ochrophyta</taxon>
        <taxon>Bacillariophyta</taxon>
        <taxon>Bacillariophyceae</taxon>
        <taxon>Bacillariophycidae</taxon>
        <taxon>Thalassiophysales</taxon>
        <taxon>Catenulaceae</taxon>
        <taxon>Amphora</taxon>
    </lineage>
</organism>
<dbReference type="InterPro" id="IPR032801">
    <property type="entry name" value="PXL2A/B/C"/>
</dbReference>
<protein>
    <submittedName>
        <fullName evidence="2">Uncharacterized protein</fullName>
    </submittedName>
</protein>
<dbReference type="Pfam" id="PF13911">
    <property type="entry name" value="AhpC-TSA_2"/>
    <property type="match status" value="1"/>
</dbReference>
<reference evidence="2" key="1">
    <citation type="submission" date="2021-01" db="EMBL/GenBank/DDBJ databases">
        <authorList>
            <person name="Corre E."/>
            <person name="Pelletier E."/>
            <person name="Niang G."/>
            <person name="Scheremetjew M."/>
            <person name="Finn R."/>
            <person name="Kale V."/>
            <person name="Holt S."/>
            <person name="Cochrane G."/>
            <person name="Meng A."/>
            <person name="Brown T."/>
            <person name="Cohen L."/>
        </authorList>
    </citation>
    <scope>NUCLEOTIDE SEQUENCE</scope>
    <source>
        <strain evidence="2">CCMP127</strain>
    </source>
</reference>